<name>A0ABW4PET3_9NOCA</name>
<keyword evidence="3" id="KW-1185">Reference proteome</keyword>
<gene>
    <name evidence="2" type="ORF">ACFSJG_27075</name>
</gene>
<evidence type="ECO:0000256" key="1">
    <source>
        <dbReference type="SAM" id="Phobius"/>
    </source>
</evidence>
<evidence type="ECO:0000313" key="2">
    <source>
        <dbReference type="EMBL" id="MFD1815895.1"/>
    </source>
</evidence>
<dbReference type="NCBIfam" id="NF041390">
    <property type="entry name" value="TadE_Rv3655c"/>
    <property type="match status" value="1"/>
</dbReference>
<dbReference type="EMBL" id="JBHUFB010000022">
    <property type="protein sequence ID" value="MFD1815895.1"/>
    <property type="molecule type" value="Genomic_DNA"/>
</dbReference>
<dbReference type="InterPro" id="IPR049790">
    <property type="entry name" value="Rv3655c/TadE"/>
</dbReference>
<proteinExistence type="predicted"/>
<organism evidence="2 3">
    <name type="scientific">Rhodococcus gannanensis</name>
    <dbReference type="NCBI Taxonomy" id="1960308"/>
    <lineage>
        <taxon>Bacteria</taxon>
        <taxon>Bacillati</taxon>
        <taxon>Actinomycetota</taxon>
        <taxon>Actinomycetes</taxon>
        <taxon>Mycobacteriales</taxon>
        <taxon>Nocardiaceae</taxon>
        <taxon>Rhodococcus</taxon>
    </lineage>
</organism>
<feature type="transmembrane region" description="Helical" evidence="1">
    <location>
        <begin position="20"/>
        <end position="42"/>
    </location>
</feature>
<sequence>MSVARAPVRDDRGAVTVEAAIALAAIVVVVTLCVGAVAAVAAQVRCIDAAREAARLVARGDADEAQSTARRVAPSGARMEIREDGGHVVARVTVDVPLLPGLEVTAEAVAAMEETATTTPDTVPR</sequence>
<reference evidence="3" key="1">
    <citation type="journal article" date="2019" name="Int. J. Syst. Evol. Microbiol.">
        <title>The Global Catalogue of Microorganisms (GCM) 10K type strain sequencing project: providing services to taxonomists for standard genome sequencing and annotation.</title>
        <authorList>
            <consortium name="The Broad Institute Genomics Platform"/>
            <consortium name="The Broad Institute Genome Sequencing Center for Infectious Disease"/>
            <person name="Wu L."/>
            <person name="Ma J."/>
        </authorList>
    </citation>
    <scope>NUCLEOTIDE SEQUENCE [LARGE SCALE GENOMIC DNA]</scope>
    <source>
        <strain evidence="3">DT72</strain>
    </source>
</reference>
<protein>
    <submittedName>
        <fullName evidence="2">TadE family type IV pilus minor pilin</fullName>
    </submittedName>
</protein>
<dbReference type="RefSeq" id="WP_378488361.1">
    <property type="nucleotide sequence ID" value="NZ_JBHUFB010000022.1"/>
</dbReference>
<comment type="caution">
    <text evidence="2">The sequence shown here is derived from an EMBL/GenBank/DDBJ whole genome shotgun (WGS) entry which is preliminary data.</text>
</comment>
<dbReference type="Proteomes" id="UP001597286">
    <property type="component" value="Unassembled WGS sequence"/>
</dbReference>
<keyword evidence="1" id="KW-0812">Transmembrane</keyword>
<accession>A0ABW4PET3</accession>
<keyword evidence="1" id="KW-1133">Transmembrane helix</keyword>
<evidence type="ECO:0000313" key="3">
    <source>
        <dbReference type="Proteomes" id="UP001597286"/>
    </source>
</evidence>
<keyword evidence="1" id="KW-0472">Membrane</keyword>